<keyword evidence="9" id="KW-1185">Reference proteome</keyword>
<gene>
    <name evidence="8" type="ORF">Q8A64_18295</name>
</gene>
<evidence type="ECO:0000259" key="7">
    <source>
        <dbReference type="PROSITE" id="PS51007"/>
    </source>
</evidence>
<organism evidence="8 9">
    <name type="scientific">Keguizhuia sedimenti</name>
    <dbReference type="NCBI Taxonomy" id="3064264"/>
    <lineage>
        <taxon>Bacteria</taxon>
        <taxon>Pseudomonadati</taxon>
        <taxon>Pseudomonadota</taxon>
        <taxon>Betaproteobacteria</taxon>
        <taxon>Burkholderiales</taxon>
        <taxon>Oxalobacteraceae</taxon>
        <taxon>Keguizhuia</taxon>
    </lineage>
</organism>
<proteinExistence type="predicted"/>
<dbReference type="Proteomes" id="UP001225596">
    <property type="component" value="Unassembled WGS sequence"/>
</dbReference>
<evidence type="ECO:0000256" key="4">
    <source>
        <dbReference type="PROSITE-ProRule" id="PRU00433"/>
    </source>
</evidence>
<sequence length="388" mass="42081">MNNSDNLQDNSETDYSKNYSVKVTTRRLVAGAAAGLVLFAFGALIHQSGVWDKMYSAMGGKDDSLASRNNAEDGKARQAMLAARAAQKKDPSAPAPLPPVGHDGYFEPPSEAEIPKGALGEAIKRGRNIFVDTPKYASQYVGNSMACAQCHLDAGRRENSAPMWAAYVQYPKFRSKNNKINTLEERIQGCFTYSMNAQASAAGKAPALGDEVYKDLMTYMYWLADGAPTGENMRGGGYIKVKATEQGYDWKRGQAVYAQNCALCHGADGQGQKDANGKLRFPPLWGPEAYNWGAGMARIDTAAGFIKANMPLGKPYSLTDQEAWDVAAFIDSHERPKDPRQSGTIEEARQKFHADEKSYYGKEVDGQIRGVGVSRGNSATAVASATVR</sequence>
<reference evidence="8 9" key="1">
    <citation type="submission" date="2023-08" db="EMBL/GenBank/DDBJ databases">
        <title>Oxalobacteraceae gen .nov., isolated from river sludge outside the plant.</title>
        <authorList>
            <person name="Zhao S.Y."/>
        </authorList>
    </citation>
    <scope>NUCLEOTIDE SEQUENCE [LARGE SCALE GENOMIC DNA]</scope>
    <source>
        <strain evidence="8 9">R-40</strain>
    </source>
</reference>
<evidence type="ECO:0000313" key="8">
    <source>
        <dbReference type="EMBL" id="MDQ9172361.1"/>
    </source>
</evidence>
<evidence type="ECO:0000256" key="2">
    <source>
        <dbReference type="ARBA" id="ARBA00022723"/>
    </source>
</evidence>
<feature type="domain" description="Cytochrome c" evidence="7">
    <location>
        <begin position="121"/>
        <end position="224"/>
    </location>
</feature>
<dbReference type="InterPro" id="IPR051459">
    <property type="entry name" value="Cytochrome_c-type_DH"/>
</dbReference>
<dbReference type="PROSITE" id="PS51007">
    <property type="entry name" value="CYTC"/>
    <property type="match status" value="2"/>
</dbReference>
<keyword evidence="2 4" id="KW-0479">Metal-binding</keyword>
<dbReference type="PANTHER" id="PTHR35008:SF9">
    <property type="entry name" value="CYTOCHROME C DOMAIN-CONTAINING PROTEIN"/>
    <property type="match status" value="1"/>
</dbReference>
<dbReference type="RefSeq" id="WP_338438405.1">
    <property type="nucleotide sequence ID" value="NZ_JAUYVH010000022.1"/>
</dbReference>
<protein>
    <submittedName>
        <fullName evidence="8">C-type cytochrome</fullName>
    </submittedName>
</protein>
<evidence type="ECO:0000256" key="6">
    <source>
        <dbReference type="SAM" id="Phobius"/>
    </source>
</evidence>
<keyword evidence="1 4" id="KW-0349">Heme</keyword>
<dbReference type="Pfam" id="PF13442">
    <property type="entry name" value="Cytochrome_CBB3"/>
    <property type="match status" value="1"/>
</dbReference>
<keyword evidence="6" id="KW-0472">Membrane</keyword>
<comment type="caution">
    <text evidence="8">The sequence shown here is derived from an EMBL/GenBank/DDBJ whole genome shotgun (WGS) entry which is preliminary data.</text>
</comment>
<keyword evidence="6" id="KW-1133">Transmembrane helix</keyword>
<dbReference type="InterPro" id="IPR036909">
    <property type="entry name" value="Cyt_c-like_dom_sf"/>
</dbReference>
<evidence type="ECO:0000256" key="1">
    <source>
        <dbReference type="ARBA" id="ARBA00022617"/>
    </source>
</evidence>
<evidence type="ECO:0000256" key="5">
    <source>
        <dbReference type="SAM" id="MobiDB-lite"/>
    </source>
</evidence>
<keyword evidence="3 4" id="KW-0408">Iron</keyword>
<accession>A0ABU1BTK1</accession>
<evidence type="ECO:0000256" key="3">
    <source>
        <dbReference type="ARBA" id="ARBA00023004"/>
    </source>
</evidence>
<evidence type="ECO:0000313" key="9">
    <source>
        <dbReference type="Proteomes" id="UP001225596"/>
    </source>
</evidence>
<dbReference type="InterPro" id="IPR009056">
    <property type="entry name" value="Cyt_c-like_dom"/>
</dbReference>
<keyword evidence="6" id="KW-0812">Transmembrane</keyword>
<dbReference type="Pfam" id="PF21342">
    <property type="entry name" value="SoxA-TsdA_cyt-c"/>
    <property type="match status" value="1"/>
</dbReference>
<feature type="transmembrane region" description="Helical" evidence="6">
    <location>
        <begin position="28"/>
        <end position="45"/>
    </location>
</feature>
<feature type="domain" description="Cytochrome c" evidence="7">
    <location>
        <begin position="248"/>
        <end position="334"/>
    </location>
</feature>
<dbReference type="Gene3D" id="1.10.760.10">
    <property type="entry name" value="Cytochrome c-like domain"/>
    <property type="match status" value="2"/>
</dbReference>
<feature type="region of interest" description="Disordered" evidence="5">
    <location>
        <begin position="333"/>
        <end position="352"/>
    </location>
</feature>
<dbReference type="EMBL" id="JAUYVH010000022">
    <property type="protein sequence ID" value="MDQ9172361.1"/>
    <property type="molecule type" value="Genomic_DNA"/>
</dbReference>
<dbReference type="PANTHER" id="PTHR35008">
    <property type="entry name" value="BLL4482 PROTEIN-RELATED"/>
    <property type="match status" value="1"/>
</dbReference>
<name>A0ABU1BTK1_9BURK</name>
<dbReference type="SUPFAM" id="SSF46626">
    <property type="entry name" value="Cytochrome c"/>
    <property type="match status" value="2"/>
</dbReference>